<gene>
    <name evidence="5" type="ORF">COCON_G00114800</name>
</gene>
<reference evidence="5" key="1">
    <citation type="journal article" date="2023" name="Science">
        <title>Genome structures resolve the early diversification of teleost fishes.</title>
        <authorList>
            <person name="Parey E."/>
            <person name="Louis A."/>
            <person name="Montfort J."/>
            <person name="Bouchez O."/>
            <person name="Roques C."/>
            <person name="Iampietro C."/>
            <person name="Lluch J."/>
            <person name="Castinel A."/>
            <person name="Donnadieu C."/>
            <person name="Desvignes T."/>
            <person name="Floi Bucao C."/>
            <person name="Jouanno E."/>
            <person name="Wen M."/>
            <person name="Mejri S."/>
            <person name="Dirks R."/>
            <person name="Jansen H."/>
            <person name="Henkel C."/>
            <person name="Chen W.J."/>
            <person name="Zahm M."/>
            <person name="Cabau C."/>
            <person name="Klopp C."/>
            <person name="Thompson A.W."/>
            <person name="Robinson-Rechavi M."/>
            <person name="Braasch I."/>
            <person name="Lecointre G."/>
            <person name="Bobe J."/>
            <person name="Postlethwait J.H."/>
            <person name="Berthelot C."/>
            <person name="Roest Crollius H."/>
            <person name="Guiguen Y."/>
        </authorList>
    </citation>
    <scope>NUCLEOTIDE SEQUENCE</scope>
    <source>
        <strain evidence="5">Concon-B</strain>
    </source>
</reference>
<name>A0A9Q1DFJ8_CONCO</name>
<dbReference type="Proteomes" id="UP001152803">
    <property type="component" value="Unassembled WGS sequence"/>
</dbReference>
<evidence type="ECO:0000256" key="4">
    <source>
        <dbReference type="SAM" id="MobiDB-lite"/>
    </source>
</evidence>
<keyword evidence="6" id="KW-1185">Reference proteome</keyword>
<evidence type="ECO:0000256" key="1">
    <source>
        <dbReference type="ARBA" id="ARBA00022737"/>
    </source>
</evidence>
<feature type="region of interest" description="Disordered" evidence="4">
    <location>
        <begin position="1"/>
        <end position="26"/>
    </location>
</feature>
<dbReference type="InterPro" id="IPR002110">
    <property type="entry name" value="Ankyrin_rpt"/>
</dbReference>
<dbReference type="PANTHER" id="PTHR24178:SF41">
    <property type="entry name" value="ANKYRIN-2 ISOFORM X1"/>
    <property type="match status" value="1"/>
</dbReference>
<proteinExistence type="predicted"/>
<dbReference type="AlphaFoldDB" id="A0A9Q1DFJ8"/>
<protein>
    <submittedName>
        <fullName evidence="5">Uncharacterized protein</fullName>
    </submittedName>
</protein>
<comment type="caution">
    <text evidence="5">The sequence shown here is derived from an EMBL/GenBank/DDBJ whole genome shotgun (WGS) entry which is preliminary data.</text>
</comment>
<feature type="repeat" description="ANK" evidence="3">
    <location>
        <begin position="72"/>
        <end position="104"/>
    </location>
</feature>
<evidence type="ECO:0000256" key="2">
    <source>
        <dbReference type="ARBA" id="ARBA00023043"/>
    </source>
</evidence>
<dbReference type="InterPro" id="IPR036770">
    <property type="entry name" value="Ankyrin_rpt-contain_sf"/>
</dbReference>
<dbReference type="PROSITE" id="PS50297">
    <property type="entry name" value="ANK_REP_REGION"/>
    <property type="match status" value="1"/>
</dbReference>
<dbReference type="PANTHER" id="PTHR24178">
    <property type="entry name" value="MOLTING PROTEIN MLT-4"/>
    <property type="match status" value="1"/>
</dbReference>
<feature type="region of interest" description="Disordered" evidence="4">
    <location>
        <begin position="97"/>
        <end position="120"/>
    </location>
</feature>
<sequence>MGNAAMRRARRADRSTGANGSQADDVDNHLDFYAESVSDSNTSFLRAARAGNIDKVLEYLKGGVDIGTCNQNGLNALHLAAKEGHMDLVQELLDRGSSVDSATKVPGAGEPGSTRSWSWE</sequence>
<evidence type="ECO:0000256" key="3">
    <source>
        <dbReference type="PROSITE-ProRule" id="PRU00023"/>
    </source>
</evidence>
<dbReference type="Pfam" id="PF12796">
    <property type="entry name" value="Ank_2"/>
    <property type="match status" value="1"/>
</dbReference>
<accession>A0A9Q1DFJ8</accession>
<evidence type="ECO:0000313" key="6">
    <source>
        <dbReference type="Proteomes" id="UP001152803"/>
    </source>
</evidence>
<evidence type="ECO:0000313" key="5">
    <source>
        <dbReference type="EMBL" id="KAJ8268873.1"/>
    </source>
</evidence>
<keyword evidence="1" id="KW-0677">Repeat</keyword>
<dbReference type="SUPFAM" id="SSF48403">
    <property type="entry name" value="Ankyrin repeat"/>
    <property type="match status" value="1"/>
</dbReference>
<keyword evidence="2 3" id="KW-0040">ANK repeat</keyword>
<dbReference type="OrthoDB" id="20872at2759"/>
<organism evidence="5 6">
    <name type="scientific">Conger conger</name>
    <name type="common">Conger eel</name>
    <name type="synonym">Muraena conger</name>
    <dbReference type="NCBI Taxonomy" id="82655"/>
    <lineage>
        <taxon>Eukaryota</taxon>
        <taxon>Metazoa</taxon>
        <taxon>Chordata</taxon>
        <taxon>Craniata</taxon>
        <taxon>Vertebrata</taxon>
        <taxon>Euteleostomi</taxon>
        <taxon>Actinopterygii</taxon>
        <taxon>Neopterygii</taxon>
        <taxon>Teleostei</taxon>
        <taxon>Anguilliformes</taxon>
        <taxon>Congridae</taxon>
        <taxon>Conger</taxon>
    </lineage>
</organism>
<dbReference type="PROSITE" id="PS50088">
    <property type="entry name" value="ANK_REPEAT"/>
    <property type="match status" value="1"/>
</dbReference>
<dbReference type="SMART" id="SM00248">
    <property type="entry name" value="ANK"/>
    <property type="match status" value="2"/>
</dbReference>
<dbReference type="EMBL" id="JAFJMO010000008">
    <property type="protein sequence ID" value="KAJ8268873.1"/>
    <property type="molecule type" value="Genomic_DNA"/>
</dbReference>
<dbReference type="Gene3D" id="1.25.40.20">
    <property type="entry name" value="Ankyrin repeat-containing domain"/>
    <property type="match status" value="1"/>
</dbReference>